<dbReference type="EMBL" id="HBHX01053189">
    <property type="protein sequence ID" value="CAE0132715.1"/>
    <property type="molecule type" value="Transcribed_RNA"/>
</dbReference>
<feature type="region of interest" description="Disordered" evidence="1">
    <location>
        <begin position="260"/>
        <end position="281"/>
    </location>
</feature>
<dbReference type="InterPro" id="IPR021466">
    <property type="entry name" value="Put_rhamnosyl_transferase"/>
</dbReference>
<dbReference type="AlphaFoldDB" id="A0A7S3BH46"/>
<protein>
    <submittedName>
        <fullName evidence="2">Uncharacterized protein</fullName>
    </submittedName>
</protein>
<name>A0A7S3BH46_9EUKA</name>
<gene>
    <name evidence="2" type="ORF">HERI1096_LOCUS29325</name>
</gene>
<reference evidence="2" key="1">
    <citation type="submission" date="2021-01" db="EMBL/GenBank/DDBJ databases">
        <authorList>
            <person name="Corre E."/>
            <person name="Pelletier E."/>
            <person name="Niang G."/>
            <person name="Scheremetjew M."/>
            <person name="Finn R."/>
            <person name="Kale V."/>
            <person name="Holt S."/>
            <person name="Cochrane G."/>
            <person name="Meng A."/>
            <person name="Brown T."/>
            <person name="Cohen L."/>
        </authorList>
    </citation>
    <scope>NUCLEOTIDE SEQUENCE</scope>
    <source>
        <strain evidence="2">CCMP281</strain>
    </source>
</reference>
<feature type="region of interest" description="Disordered" evidence="1">
    <location>
        <begin position="341"/>
        <end position="377"/>
    </location>
</feature>
<proteinExistence type="predicted"/>
<evidence type="ECO:0000256" key="1">
    <source>
        <dbReference type="SAM" id="MobiDB-lite"/>
    </source>
</evidence>
<accession>A0A7S3BH46</accession>
<sequence>MDDLVSQHRPMTPWFEIIPGTLAVHVITVRFCLGQGARPSLVQQRLRLFEAIHAPSLQQQTPKRRFAWIVHTDSTLGHAARARLARTGAAIVSAPLGKLRYDWGAVAQLALVPTELGWSTPPARLLANSSRRVYLSTRLDSDDGLPLGAVWRIQQALGRELLRHRPVDPHVACWHQQLGWEPSAAPHAKHGNFTLQRAPFCLSAGLTMLSDVDRSCYTIAHHKVEWRHGGIGRSNVTQLDSPESTWGKFATFPPLRSFTSTSDSASVNKDGPTWKRRQRASGVALGPRTLERLYGINHSALLDANRETLALASAIRAEAHVPTPCLKGFACTARGAWASEKGRLASRPSSEPPRHGRSVSDTAKPVRTRRHGDSPVS</sequence>
<organism evidence="2">
    <name type="scientific">Haptolina ericina</name>
    <dbReference type="NCBI Taxonomy" id="156174"/>
    <lineage>
        <taxon>Eukaryota</taxon>
        <taxon>Haptista</taxon>
        <taxon>Haptophyta</taxon>
        <taxon>Prymnesiophyceae</taxon>
        <taxon>Prymnesiales</taxon>
        <taxon>Prymnesiaceae</taxon>
        <taxon>Haptolina</taxon>
    </lineage>
</organism>
<evidence type="ECO:0000313" key="2">
    <source>
        <dbReference type="EMBL" id="CAE0132715.1"/>
    </source>
</evidence>
<dbReference type="Pfam" id="PF11316">
    <property type="entry name" value="Rhamno_transf"/>
    <property type="match status" value="1"/>
</dbReference>